<dbReference type="Pfam" id="PF21349">
    <property type="entry name" value="RUBY_RBDX"/>
    <property type="match status" value="1"/>
</dbReference>
<accession>X0VQY1</accession>
<dbReference type="SUPFAM" id="SSF57802">
    <property type="entry name" value="Rubredoxin-like"/>
    <property type="match status" value="1"/>
</dbReference>
<gene>
    <name evidence="2" type="ORF">S01H1_37731</name>
</gene>
<dbReference type="InterPro" id="IPR052753">
    <property type="entry name" value="Rbr2/Nigerythrin"/>
</dbReference>
<comment type="caution">
    <text evidence="2">The sequence shown here is derived from an EMBL/GenBank/DDBJ whole genome shotgun (WGS) entry which is preliminary data.</text>
</comment>
<dbReference type="InterPro" id="IPR048574">
    <property type="entry name" value="RUBY_RBDX"/>
</dbReference>
<dbReference type="EMBL" id="BARS01023706">
    <property type="protein sequence ID" value="GAG13547.1"/>
    <property type="molecule type" value="Genomic_DNA"/>
</dbReference>
<dbReference type="PANTHER" id="PTHR33746">
    <property type="entry name" value="RUBRERYTHRIN"/>
    <property type="match status" value="1"/>
</dbReference>
<dbReference type="InterPro" id="IPR003251">
    <property type="entry name" value="Rr_diiron-bd_dom"/>
</dbReference>
<evidence type="ECO:0000313" key="2">
    <source>
        <dbReference type="EMBL" id="GAG13547.1"/>
    </source>
</evidence>
<name>X0VQY1_9ZZZZ</name>
<dbReference type="Gene3D" id="1.20.1260.10">
    <property type="match status" value="1"/>
</dbReference>
<dbReference type="InterPro" id="IPR009078">
    <property type="entry name" value="Ferritin-like_SF"/>
</dbReference>
<proteinExistence type="predicted"/>
<evidence type="ECO:0000259" key="1">
    <source>
        <dbReference type="PROSITE" id="PS50903"/>
    </source>
</evidence>
<feature type="domain" description="Rubredoxin-like" evidence="1">
    <location>
        <begin position="86"/>
        <end position="119"/>
    </location>
</feature>
<dbReference type="PANTHER" id="PTHR33746:SF4">
    <property type="entry name" value="RUBRERYTHRIN"/>
    <property type="match status" value="1"/>
</dbReference>
<dbReference type="GO" id="GO:0016491">
    <property type="term" value="F:oxidoreductase activity"/>
    <property type="evidence" value="ECO:0007669"/>
    <property type="project" value="InterPro"/>
</dbReference>
<dbReference type="Pfam" id="PF02915">
    <property type="entry name" value="Rubrerythrin"/>
    <property type="match status" value="1"/>
</dbReference>
<reference evidence="2" key="1">
    <citation type="journal article" date="2014" name="Front. Microbiol.">
        <title>High frequency of phylogenetically diverse reductive dehalogenase-homologous genes in deep subseafloor sedimentary metagenomes.</title>
        <authorList>
            <person name="Kawai M."/>
            <person name="Futagami T."/>
            <person name="Toyoda A."/>
            <person name="Takaki Y."/>
            <person name="Nishi S."/>
            <person name="Hori S."/>
            <person name="Arai W."/>
            <person name="Tsubouchi T."/>
            <person name="Morono Y."/>
            <person name="Uchiyama I."/>
            <person name="Ito T."/>
            <person name="Fujiyama A."/>
            <person name="Inagaki F."/>
            <person name="Takami H."/>
        </authorList>
    </citation>
    <scope>NUCLEOTIDE SEQUENCE</scope>
    <source>
        <strain evidence="2">Expedition CK06-06</strain>
    </source>
</reference>
<organism evidence="2">
    <name type="scientific">marine sediment metagenome</name>
    <dbReference type="NCBI Taxonomy" id="412755"/>
    <lineage>
        <taxon>unclassified sequences</taxon>
        <taxon>metagenomes</taxon>
        <taxon>ecological metagenomes</taxon>
    </lineage>
</organism>
<protein>
    <recommendedName>
        <fullName evidence="1">Rubredoxin-like domain-containing protein</fullName>
    </recommendedName>
</protein>
<dbReference type="Gene3D" id="2.20.28.10">
    <property type="match status" value="1"/>
</dbReference>
<dbReference type="InterPro" id="IPR024934">
    <property type="entry name" value="Rubredoxin-like_dom"/>
</dbReference>
<dbReference type="InterPro" id="IPR012347">
    <property type="entry name" value="Ferritin-like"/>
</dbReference>
<feature type="non-terminal residue" evidence="2">
    <location>
        <position position="1"/>
    </location>
</feature>
<dbReference type="SUPFAM" id="SSF47240">
    <property type="entry name" value="Ferritin-like"/>
    <property type="match status" value="1"/>
</dbReference>
<dbReference type="PROSITE" id="PS50903">
    <property type="entry name" value="RUBREDOXIN_LIKE"/>
    <property type="match status" value="1"/>
</dbReference>
<dbReference type="GO" id="GO:0005506">
    <property type="term" value="F:iron ion binding"/>
    <property type="evidence" value="ECO:0007669"/>
    <property type="project" value="InterPro"/>
</dbReference>
<dbReference type="AlphaFoldDB" id="X0VQY1"/>
<sequence length="120" mass="13418">VAEAEGVHAFNHLRLLGGVSDTQENLETAFERENLASSTYPQFIKEANQEDNAHVARIFSYSRDVERGHAKLYEKALEHMLADVDTEYYVCSVCGYVSDGVLPDHCPICGAPAERFRKVV</sequence>